<keyword evidence="1" id="KW-0732">Signal</keyword>
<organism evidence="2 3">
    <name type="scientific">Flagellimonas aequoris</name>
    <dbReference type="NCBI Taxonomy" id="2306997"/>
    <lineage>
        <taxon>Bacteria</taxon>
        <taxon>Pseudomonadati</taxon>
        <taxon>Bacteroidota</taxon>
        <taxon>Flavobacteriia</taxon>
        <taxon>Flavobacteriales</taxon>
        <taxon>Flavobacteriaceae</taxon>
        <taxon>Flagellimonas</taxon>
    </lineage>
</organism>
<protein>
    <recommendedName>
        <fullName evidence="4">Outer membrane protein beta-barrel domain-containing protein</fullName>
    </recommendedName>
</protein>
<gene>
    <name evidence="2" type="ORF">FQ019_17550</name>
</gene>
<reference evidence="2 3" key="1">
    <citation type="submission" date="2019-07" db="EMBL/GenBank/DDBJ databases">
        <title>Draft genome of two Muricauda strains isolated from deep sea.</title>
        <authorList>
            <person name="Sun C."/>
        </authorList>
    </citation>
    <scope>NUCLEOTIDE SEQUENCE [LARGE SCALE GENOMIC DNA]</scope>
    <source>
        <strain evidence="2 3">NH166</strain>
    </source>
</reference>
<evidence type="ECO:0000313" key="3">
    <source>
        <dbReference type="Proteomes" id="UP000321528"/>
    </source>
</evidence>
<evidence type="ECO:0000313" key="2">
    <source>
        <dbReference type="EMBL" id="TXJ99212.1"/>
    </source>
</evidence>
<comment type="caution">
    <text evidence="2">The sequence shown here is derived from an EMBL/GenBank/DDBJ whole genome shotgun (WGS) entry which is preliminary data.</text>
</comment>
<evidence type="ECO:0008006" key="4">
    <source>
        <dbReference type="Google" id="ProtNLM"/>
    </source>
</evidence>
<name>A0ABY3KLZ1_9FLAO</name>
<dbReference type="Proteomes" id="UP000321528">
    <property type="component" value="Unassembled WGS sequence"/>
</dbReference>
<dbReference type="RefSeq" id="WP_147378617.1">
    <property type="nucleotide sequence ID" value="NZ_QXFJ01000031.1"/>
</dbReference>
<accession>A0ABY3KLZ1</accession>
<keyword evidence="3" id="KW-1185">Reference proteome</keyword>
<feature type="chain" id="PRO_5046446376" description="Outer membrane protein beta-barrel domain-containing protein" evidence="1">
    <location>
        <begin position="20"/>
        <end position="319"/>
    </location>
</feature>
<proteinExistence type="predicted"/>
<feature type="signal peptide" evidence="1">
    <location>
        <begin position="1"/>
        <end position="19"/>
    </location>
</feature>
<dbReference type="EMBL" id="VNWL01000030">
    <property type="protein sequence ID" value="TXJ99212.1"/>
    <property type="molecule type" value="Genomic_DNA"/>
</dbReference>
<evidence type="ECO:0000256" key="1">
    <source>
        <dbReference type="SAM" id="SignalP"/>
    </source>
</evidence>
<sequence length="319" mass="36176">MVKFILVCLLLGLYGMAQAQDTLSVTPVSFSKSLAEKFSETRILNVEYGNFGPYDFKSKLLGQELGQERLEVQQNVKTNINIPVLQKQKWRFTVSQFYHFQNASVENYEQGDEKLHYFKSALSLTYFSSLFKKPVIYNASVLGDASSEHFGRLQGLVSAIMVLKRSKKESLNIGLLGRLDPTAQIPAFPIVTYTRSIFNNAWRLDVVLPSRLMLQTRLTQNGRLSIGSEFETSNFYIYTGGLVDNANDFEFRQFGVKSGLVYEHLIKDKIVLTGRLGVMNVFQSGMTVKGETFKEDNFVMEFEPKPSGYFSLGISFNPF</sequence>